<comment type="pathway">
    <text evidence="2">Carotenoid biosynthesis; lycopene biosynthesis.</text>
</comment>
<protein>
    <recommendedName>
        <fullName evidence="5">Zeta-carotene desaturase, chloroplastic/chromoplastic</fullName>
        <ecNumber evidence="4">1.3.5.6</ecNumber>
    </recommendedName>
    <alternativeName>
        <fullName evidence="9">9,9'-di-cis-zeta-carotene desaturase</fullName>
    </alternativeName>
    <alternativeName>
        <fullName evidence="8">Carotene 7,8-desaturase</fullName>
    </alternativeName>
</protein>
<evidence type="ECO:0000256" key="4">
    <source>
        <dbReference type="ARBA" id="ARBA00012788"/>
    </source>
</evidence>
<evidence type="ECO:0000256" key="1">
    <source>
        <dbReference type="ARBA" id="ARBA00000914"/>
    </source>
</evidence>
<comment type="similarity">
    <text evidence="3">Belongs to the zeta carotene desaturase family.</text>
</comment>
<dbReference type="InterPro" id="IPR002937">
    <property type="entry name" value="Amino_oxidase"/>
</dbReference>
<dbReference type="InterPro" id="IPR036188">
    <property type="entry name" value="FAD/NAD-bd_sf"/>
</dbReference>
<evidence type="ECO:0000313" key="11">
    <source>
        <dbReference type="EMBL" id="GMI12839.1"/>
    </source>
</evidence>
<evidence type="ECO:0000256" key="6">
    <source>
        <dbReference type="ARBA" id="ARBA00022746"/>
    </source>
</evidence>
<dbReference type="OrthoDB" id="5046242at2759"/>
<dbReference type="SUPFAM" id="SSF51905">
    <property type="entry name" value="FAD/NAD(P)-binding domain"/>
    <property type="match status" value="1"/>
</dbReference>
<reference evidence="12" key="1">
    <citation type="journal article" date="2023" name="Commun. Biol.">
        <title>Genome analysis of Parmales, the sister group of diatoms, reveals the evolutionary specialization of diatoms from phago-mixotrophs to photoautotrophs.</title>
        <authorList>
            <person name="Ban H."/>
            <person name="Sato S."/>
            <person name="Yoshikawa S."/>
            <person name="Yamada K."/>
            <person name="Nakamura Y."/>
            <person name="Ichinomiya M."/>
            <person name="Sato N."/>
            <person name="Blanc-Mathieu R."/>
            <person name="Endo H."/>
            <person name="Kuwata A."/>
            <person name="Ogata H."/>
        </authorList>
    </citation>
    <scope>NUCLEOTIDE SEQUENCE [LARGE SCALE GENOMIC DNA]</scope>
    <source>
        <strain evidence="12">NIES 3700</strain>
    </source>
</reference>
<comment type="caution">
    <text evidence="11">The sequence shown here is derived from an EMBL/GenBank/DDBJ whole genome shotgun (WGS) entry which is preliminary data.</text>
</comment>
<accession>A0A9W7FIU0</accession>
<evidence type="ECO:0000256" key="7">
    <source>
        <dbReference type="ARBA" id="ARBA00023002"/>
    </source>
</evidence>
<dbReference type="PANTHER" id="PTHR42923">
    <property type="entry name" value="PROTOPORPHYRINOGEN OXIDASE"/>
    <property type="match status" value="1"/>
</dbReference>
<dbReference type="PRINTS" id="PR00419">
    <property type="entry name" value="ADXRDTASE"/>
</dbReference>
<evidence type="ECO:0000313" key="12">
    <source>
        <dbReference type="Proteomes" id="UP001165122"/>
    </source>
</evidence>
<feature type="domain" description="Amine oxidase" evidence="10">
    <location>
        <begin position="26"/>
        <end position="501"/>
    </location>
</feature>
<keyword evidence="6" id="KW-0125">Carotenoid biosynthesis</keyword>
<evidence type="ECO:0000256" key="9">
    <source>
        <dbReference type="ARBA" id="ARBA00031301"/>
    </source>
</evidence>
<dbReference type="GO" id="GO:0016719">
    <property type="term" value="F:9,9'-di-cis-zeta-carotene desaturase activity"/>
    <property type="evidence" value="ECO:0007669"/>
    <property type="project" value="UniProtKB-EC"/>
</dbReference>
<keyword evidence="12" id="KW-1185">Reference proteome</keyword>
<dbReference type="AlphaFoldDB" id="A0A9W7FIU0"/>
<gene>
    <name evidence="11" type="ORF">TrLO_g535</name>
</gene>
<evidence type="ECO:0000256" key="8">
    <source>
        <dbReference type="ARBA" id="ARBA00030952"/>
    </source>
</evidence>
<dbReference type="EMBL" id="BRXW01000181">
    <property type="protein sequence ID" value="GMI12839.1"/>
    <property type="molecule type" value="Genomic_DNA"/>
</dbReference>
<evidence type="ECO:0000256" key="2">
    <source>
        <dbReference type="ARBA" id="ARBA00004900"/>
    </source>
</evidence>
<organism evidence="11 12">
    <name type="scientific">Triparma laevis f. longispina</name>
    <dbReference type="NCBI Taxonomy" id="1714387"/>
    <lineage>
        <taxon>Eukaryota</taxon>
        <taxon>Sar</taxon>
        <taxon>Stramenopiles</taxon>
        <taxon>Ochrophyta</taxon>
        <taxon>Bolidophyceae</taxon>
        <taxon>Parmales</taxon>
        <taxon>Triparmaceae</taxon>
        <taxon>Triparma</taxon>
    </lineage>
</organism>
<evidence type="ECO:0000256" key="3">
    <source>
        <dbReference type="ARBA" id="ARBA00010192"/>
    </source>
</evidence>
<comment type="catalytic activity">
    <reaction evidence="1">
        <text>9,9'-di-cis-zeta-carotene + 2 a quinone = 7,7',9,9'-tetra-cis-lycopene + 2 a quinol</text>
        <dbReference type="Rhea" id="RHEA:30955"/>
        <dbReference type="ChEBI" id="CHEBI:24646"/>
        <dbReference type="ChEBI" id="CHEBI:48716"/>
        <dbReference type="ChEBI" id="CHEBI:62466"/>
        <dbReference type="ChEBI" id="CHEBI:132124"/>
        <dbReference type="EC" id="1.3.5.6"/>
    </reaction>
</comment>
<proteinExistence type="inferred from homology"/>
<dbReference type="InterPro" id="IPR050464">
    <property type="entry name" value="Zeta_carotene_desat/Oxidored"/>
</dbReference>
<dbReference type="GO" id="GO:0016117">
    <property type="term" value="P:carotenoid biosynthetic process"/>
    <property type="evidence" value="ECO:0007669"/>
    <property type="project" value="UniProtKB-KW"/>
</dbReference>
<dbReference type="Proteomes" id="UP001165122">
    <property type="component" value="Unassembled WGS sequence"/>
</dbReference>
<keyword evidence="7" id="KW-0560">Oxidoreductase</keyword>
<evidence type="ECO:0000256" key="5">
    <source>
        <dbReference type="ARBA" id="ARBA00015490"/>
    </source>
</evidence>
<evidence type="ECO:0000259" key="10">
    <source>
        <dbReference type="Pfam" id="PF01593"/>
    </source>
</evidence>
<dbReference type="PANTHER" id="PTHR42923:SF41">
    <property type="entry name" value="ZETA-CAROTENE DESATURASE, CHLOROPLASTIC_CHROMOPLASTIC"/>
    <property type="match status" value="1"/>
</dbReference>
<name>A0A9W7FIU0_9STRA</name>
<sequence>MRAEKGPEIKFPEDQKLRVGIVGAGLAGMVTAMDLSEAGHSVEIFESRPFVGGKVSSWQDDDGNHIEMGLHVFFGCYYNLFGILRRLDTFEKSMRLKDHTHMFINKGGDVGMLDFRLGGIGAPINGLAAFARTSQLGIGSKISNAVALATSPVVRALIDFDGAMQDIRNLDGISFTDWWFSKGGNRDSLNRMWDPIAYALGFIDCDNISARCMLTIFNLFAVRSEASVLRMCEGSPNTYVHDPIVAYLKERDVKITCDARITDINHEVDGEGKPTRVNSISVQKKDGSKSVEEFDIIVAACDVPGIKKLLPENFRKYKEFDNIYKLDAVPVATVQLRFDGWVTELSDGVAMRDTDGDKSDGKAPGLDNLLYSADADFSCFADLALTSPAEYYKEGEGSLLQCVLTPADKYMSQSEEDVAAATLAQVYELFPSAKGLKCTWSNVVKLGQSLYRESPGMDRFRPRQKTPITNFFLSGSYTYQDYIDSMEGATKSGLACADVIIGDTPRLAKETSDLKSKAKEKVA</sequence>
<dbReference type="NCBIfam" id="TIGR02732">
    <property type="entry name" value="zeta_caro_desat"/>
    <property type="match status" value="1"/>
</dbReference>
<dbReference type="InterPro" id="IPR014103">
    <property type="entry name" value="Zeta_caro_desat"/>
</dbReference>
<dbReference type="Pfam" id="PF01593">
    <property type="entry name" value="Amino_oxidase"/>
    <property type="match status" value="1"/>
</dbReference>
<dbReference type="EC" id="1.3.5.6" evidence="4"/>
<dbReference type="Gene3D" id="3.50.50.60">
    <property type="entry name" value="FAD/NAD(P)-binding domain"/>
    <property type="match status" value="1"/>
</dbReference>